<accession>A0A1M6ZLR3</accession>
<gene>
    <name evidence="1" type="ORF">SAMN05444366_0320</name>
</gene>
<sequence length="38" mass="4591">MFINLIARQIVTLSSIYNFIIKKKDKQWKTEPPYNTTF</sequence>
<keyword evidence="2" id="KW-1185">Reference proteome</keyword>
<proteinExistence type="predicted"/>
<name>A0A1M6ZLR3_9FLAO</name>
<dbReference type="AlphaFoldDB" id="A0A1M6ZLR3"/>
<evidence type="ECO:0000313" key="2">
    <source>
        <dbReference type="Proteomes" id="UP000184121"/>
    </source>
</evidence>
<organism evidence="1 2">
    <name type="scientific">Flavobacterium saccharophilum</name>
    <dbReference type="NCBI Taxonomy" id="29534"/>
    <lineage>
        <taxon>Bacteria</taxon>
        <taxon>Pseudomonadati</taxon>
        <taxon>Bacteroidota</taxon>
        <taxon>Flavobacteriia</taxon>
        <taxon>Flavobacteriales</taxon>
        <taxon>Flavobacteriaceae</taxon>
        <taxon>Flavobacterium</taxon>
    </lineage>
</organism>
<evidence type="ECO:0000313" key="1">
    <source>
        <dbReference type="EMBL" id="SHL31406.1"/>
    </source>
</evidence>
<reference evidence="2" key="1">
    <citation type="submission" date="2016-11" db="EMBL/GenBank/DDBJ databases">
        <authorList>
            <person name="Varghese N."/>
            <person name="Submissions S."/>
        </authorList>
    </citation>
    <scope>NUCLEOTIDE SEQUENCE [LARGE SCALE GENOMIC DNA]</scope>
    <source>
        <strain evidence="2">DSM 1811</strain>
    </source>
</reference>
<dbReference type="EMBL" id="FRBY01000001">
    <property type="protein sequence ID" value="SHL31406.1"/>
    <property type="molecule type" value="Genomic_DNA"/>
</dbReference>
<dbReference type="Proteomes" id="UP000184121">
    <property type="component" value="Unassembled WGS sequence"/>
</dbReference>
<protein>
    <submittedName>
        <fullName evidence="1">Uncharacterized protein</fullName>
    </submittedName>
</protein>